<accession>A0A316YWZ1</accession>
<dbReference type="RefSeq" id="XP_025381155.1">
    <property type="nucleotide sequence ID" value="XM_025519890.1"/>
</dbReference>
<keyword evidence="3" id="KW-1185">Reference proteome</keyword>
<protein>
    <submittedName>
        <fullName evidence="2">Uncharacterized protein</fullName>
    </submittedName>
</protein>
<name>A0A316YWZ1_9BASI</name>
<dbReference type="GeneID" id="37041806"/>
<feature type="compositionally biased region" description="Polar residues" evidence="1">
    <location>
        <begin position="1"/>
        <end position="14"/>
    </location>
</feature>
<dbReference type="EMBL" id="KZ819634">
    <property type="protein sequence ID" value="PWN93957.1"/>
    <property type="molecule type" value="Genomic_DNA"/>
</dbReference>
<organism evidence="2 3">
    <name type="scientific">Acaromyces ingoldii</name>
    <dbReference type="NCBI Taxonomy" id="215250"/>
    <lineage>
        <taxon>Eukaryota</taxon>
        <taxon>Fungi</taxon>
        <taxon>Dikarya</taxon>
        <taxon>Basidiomycota</taxon>
        <taxon>Ustilaginomycotina</taxon>
        <taxon>Exobasidiomycetes</taxon>
        <taxon>Exobasidiales</taxon>
        <taxon>Cryptobasidiaceae</taxon>
        <taxon>Acaromyces</taxon>
    </lineage>
</organism>
<dbReference type="AlphaFoldDB" id="A0A316YWZ1"/>
<feature type="region of interest" description="Disordered" evidence="1">
    <location>
        <begin position="1"/>
        <end position="48"/>
    </location>
</feature>
<dbReference type="InParanoid" id="A0A316YWZ1"/>
<evidence type="ECO:0000256" key="1">
    <source>
        <dbReference type="SAM" id="MobiDB-lite"/>
    </source>
</evidence>
<sequence length="272" mass="30350">MSDSFASSSLQANGGTEPDESPSSPTRSRGMAERASMVPQEFGARLPTRMADEIRILENEIVDLEKQAQEEDTRSGQGPDLREQQFDLHQSEALRREFQGLDEDTLAIILTKPRQSALEKLLAWLPPDKPQVSAPVLSVGVEGSGPASKVDEEVNQMSKVETASRDERQYALVRELEERKHRTQELLDALSEFSTIDFESLKSSESIRQTKPNLVARTITVKGILPGDLGDFAIEVEVEEQEGAKPGPRINALRFRTCDEIRDALGRRHVER</sequence>
<evidence type="ECO:0000313" key="2">
    <source>
        <dbReference type="EMBL" id="PWN93957.1"/>
    </source>
</evidence>
<evidence type="ECO:0000313" key="3">
    <source>
        <dbReference type="Proteomes" id="UP000245768"/>
    </source>
</evidence>
<feature type="region of interest" description="Disordered" evidence="1">
    <location>
        <begin position="65"/>
        <end position="86"/>
    </location>
</feature>
<dbReference type="Proteomes" id="UP000245768">
    <property type="component" value="Unassembled WGS sequence"/>
</dbReference>
<proteinExistence type="predicted"/>
<reference evidence="2 3" key="1">
    <citation type="journal article" date="2018" name="Mol. Biol. Evol.">
        <title>Broad Genomic Sampling Reveals a Smut Pathogenic Ancestry of the Fungal Clade Ustilaginomycotina.</title>
        <authorList>
            <person name="Kijpornyongpan T."/>
            <person name="Mondo S.J."/>
            <person name="Barry K."/>
            <person name="Sandor L."/>
            <person name="Lee J."/>
            <person name="Lipzen A."/>
            <person name="Pangilinan J."/>
            <person name="LaButti K."/>
            <person name="Hainaut M."/>
            <person name="Henrissat B."/>
            <person name="Grigoriev I.V."/>
            <person name="Spatafora J.W."/>
            <person name="Aime M.C."/>
        </authorList>
    </citation>
    <scope>NUCLEOTIDE SEQUENCE [LARGE SCALE GENOMIC DNA]</scope>
    <source>
        <strain evidence="2 3">MCA 4198</strain>
    </source>
</reference>
<gene>
    <name evidence="2" type="ORF">FA10DRAFT_258144</name>
</gene>